<gene>
    <name evidence="2" type="ORF">SAMN06295970_102424</name>
</gene>
<keyword evidence="1" id="KW-0732">Signal</keyword>
<reference evidence="2 3" key="1">
    <citation type="submission" date="2017-05" db="EMBL/GenBank/DDBJ databases">
        <authorList>
            <person name="Varghese N."/>
            <person name="Submissions S."/>
        </authorList>
    </citation>
    <scope>NUCLEOTIDE SEQUENCE [LARGE SCALE GENOMIC DNA]</scope>
    <source>
        <strain evidence="2 3">DSM 26001</strain>
    </source>
</reference>
<sequence length="115" mass="13107">MKRWCTGILLCAAAFAAWAAADPDEEQLRRMDQKCEDARKAKLAPIREELARQCEQEQRYLGNKQRDCALEVSTYGDTFSGARGAAIRGMYYDLPECVAASNAWKKWEASRPWKN</sequence>
<protein>
    <recommendedName>
        <fullName evidence="4">DUF1311 domain-containing protein</fullName>
    </recommendedName>
</protein>
<accession>A0ABY1PW55</accession>
<evidence type="ECO:0000313" key="2">
    <source>
        <dbReference type="EMBL" id="SMP50237.1"/>
    </source>
</evidence>
<keyword evidence="3" id="KW-1185">Reference proteome</keyword>
<name>A0ABY1PW55_9BURK</name>
<dbReference type="Proteomes" id="UP001158049">
    <property type="component" value="Unassembled WGS sequence"/>
</dbReference>
<feature type="chain" id="PRO_5045738615" description="DUF1311 domain-containing protein" evidence="1">
    <location>
        <begin position="20"/>
        <end position="115"/>
    </location>
</feature>
<organism evidence="2 3">
    <name type="scientific">Noviherbaspirillum suwonense</name>
    <dbReference type="NCBI Taxonomy" id="1224511"/>
    <lineage>
        <taxon>Bacteria</taxon>
        <taxon>Pseudomonadati</taxon>
        <taxon>Pseudomonadota</taxon>
        <taxon>Betaproteobacteria</taxon>
        <taxon>Burkholderiales</taxon>
        <taxon>Oxalobacteraceae</taxon>
        <taxon>Noviherbaspirillum</taxon>
    </lineage>
</organism>
<proteinExistence type="predicted"/>
<comment type="caution">
    <text evidence="2">The sequence shown here is derived from an EMBL/GenBank/DDBJ whole genome shotgun (WGS) entry which is preliminary data.</text>
</comment>
<dbReference type="RefSeq" id="WP_283441212.1">
    <property type="nucleotide sequence ID" value="NZ_FXUL01000002.1"/>
</dbReference>
<feature type="signal peptide" evidence="1">
    <location>
        <begin position="1"/>
        <end position="19"/>
    </location>
</feature>
<evidence type="ECO:0000313" key="3">
    <source>
        <dbReference type="Proteomes" id="UP001158049"/>
    </source>
</evidence>
<dbReference type="EMBL" id="FXUL01000002">
    <property type="protein sequence ID" value="SMP50237.1"/>
    <property type="molecule type" value="Genomic_DNA"/>
</dbReference>
<evidence type="ECO:0000256" key="1">
    <source>
        <dbReference type="SAM" id="SignalP"/>
    </source>
</evidence>
<evidence type="ECO:0008006" key="4">
    <source>
        <dbReference type="Google" id="ProtNLM"/>
    </source>
</evidence>